<comment type="caution">
    <text evidence="13">The sequence shown here is derived from an EMBL/GenBank/DDBJ whole genome shotgun (WGS) entry which is preliminary data.</text>
</comment>
<dbReference type="InterPro" id="IPR003097">
    <property type="entry name" value="CysJ-like_FAD-binding"/>
</dbReference>
<keyword evidence="9" id="KW-0198">Cysteine biosynthesis</keyword>
<dbReference type="InterPro" id="IPR029039">
    <property type="entry name" value="Flavoprotein-like_sf"/>
</dbReference>
<name>A0A3E1NNC0_9BACT</name>
<comment type="cofactor">
    <cofactor evidence="2">
        <name>FAD</name>
        <dbReference type="ChEBI" id="CHEBI:57692"/>
    </cofactor>
</comment>
<keyword evidence="7" id="KW-0521">NADP</keyword>
<evidence type="ECO:0000256" key="6">
    <source>
        <dbReference type="ARBA" id="ARBA00022827"/>
    </source>
</evidence>
<dbReference type="GO" id="GO:0019344">
    <property type="term" value="P:cysteine biosynthetic process"/>
    <property type="evidence" value="ECO:0007669"/>
    <property type="project" value="UniProtKB-KW"/>
</dbReference>
<proteinExistence type="predicted"/>
<evidence type="ECO:0000256" key="4">
    <source>
        <dbReference type="ARBA" id="ARBA00022630"/>
    </source>
</evidence>
<evidence type="ECO:0000313" key="14">
    <source>
        <dbReference type="Proteomes" id="UP000261284"/>
    </source>
</evidence>
<evidence type="ECO:0000256" key="10">
    <source>
        <dbReference type="ARBA" id="ARBA00052219"/>
    </source>
</evidence>
<evidence type="ECO:0000256" key="8">
    <source>
        <dbReference type="ARBA" id="ARBA00023002"/>
    </source>
</evidence>
<dbReference type="SUPFAM" id="SSF63380">
    <property type="entry name" value="Riboflavin synthase domain-like"/>
    <property type="match status" value="1"/>
</dbReference>
<evidence type="ECO:0000256" key="2">
    <source>
        <dbReference type="ARBA" id="ARBA00001974"/>
    </source>
</evidence>
<dbReference type="InterPro" id="IPR039261">
    <property type="entry name" value="FNR_nucleotide-bd"/>
</dbReference>
<dbReference type="SUPFAM" id="SSF52343">
    <property type="entry name" value="Ferredoxin reductase-like, C-terminal NADP-linked domain"/>
    <property type="match status" value="1"/>
</dbReference>
<dbReference type="FunFam" id="3.40.50.80:FF:000001">
    <property type="entry name" value="NADPH--cytochrome P450 reductase 1"/>
    <property type="match status" value="1"/>
</dbReference>
<evidence type="ECO:0000259" key="11">
    <source>
        <dbReference type="PROSITE" id="PS50902"/>
    </source>
</evidence>
<keyword evidence="6" id="KW-0274">FAD</keyword>
<evidence type="ECO:0000313" key="13">
    <source>
        <dbReference type="EMBL" id="RFM29422.1"/>
    </source>
</evidence>
<dbReference type="Gene3D" id="3.40.50.80">
    <property type="entry name" value="Nucleotide-binding domain of ferredoxin-NADP reductase (FNR) module"/>
    <property type="match status" value="1"/>
</dbReference>
<sequence length="565" mass="62265">MLAEPNLQVFRELVSKASRDELIWMNGFLAGLMQSNGEAVPAVPAVAEAAAVLVKKITITYGTETGNSKKLATQFAAAAKKKGVTVKLAGLDQYRLSDLAKEEYLFAVISTQGDGEPPATAQKFYDHIHQQPLQLHNLKFAVLGLGDTSYPLFCKAAEDVDAQLQKLGGNRVLSLVKCDTDYETEAAQWFEQVIQSLSGTASAAPVPVKKAAHKKNYTGTIITNINLNDRDSNKQTHHIEIGAEEDVAYLPGDSLGLIPHNKPALVEAILSLTGLKGDTEIAFRDTTATAYELLVKKINLQHLPERVVAQYAIIVQQDIPVTRIDLVDLLKIYPVKDAAQFEEVFSILEPIAPRLYSIASSPAAHGNEIHLTVSRCGFDINGEKKYGLCSDFLSQLKPGDTFDFYIHPNSLFRLPEESRDVIMIGPGTGIAPFRSFIAERDALGASGRNWLFFGEQHFSSDFLYQTEIQNYVQTGALHNVSLAFSRDQEDKIYVQHRLQQQAAEVWDWLQNGAAVYVCGAKAPMSEDVEAALLELISEKGAKTTAEAKAYLEQLQEEGRYLKDVY</sequence>
<evidence type="ECO:0000259" key="12">
    <source>
        <dbReference type="PROSITE" id="PS51384"/>
    </source>
</evidence>
<evidence type="ECO:0000256" key="7">
    <source>
        <dbReference type="ARBA" id="ARBA00022857"/>
    </source>
</evidence>
<dbReference type="InterPro" id="IPR001094">
    <property type="entry name" value="Flavdoxin-like"/>
</dbReference>
<dbReference type="InterPro" id="IPR017938">
    <property type="entry name" value="Riboflavin_synthase-like_b-brl"/>
</dbReference>
<dbReference type="OrthoDB" id="9789468at2"/>
<dbReference type="EMBL" id="QTJU01000001">
    <property type="protein sequence ID" value="RFM29422.1"/>
    <property type="molecule type" value="Genomic_DNA"/>
</dbReference>
<gene>
    <name evidence="13" type="ORF">DXN05_00075</name>
</gene>
<evidence type="ECO:0000256" key="3">
    <source>
        <dbReference type="ARBA" id="ARBA00012604"/>
    </source>
</evidence>
<dbReference type="InterPro" id="IPR008254">
    <property type="entry name" value="Flavodoxin/NO_synth"/>
</dbReference>
<dbReference type="Gene3D" id="2.40.30.10">
    <property type="entry name" value="Translation factors"/>
    <property type="match status" value="1"/>
</dbReference>
<dbReference type="PROSITE" id="PS50902">
    <property type="entry name" value="FLAVODOXIN_LIKE"/>
    <property type="match status" value="1"/>
</dbReference>
<keyword evidence="14" id="KW-1185">Reference proteome</keyword>
<feature type="domain" description="Flavodoxin-like" evidence="11">
    <location>
        <begin position="57"/>
        <end position="194"/>
    </location>
</feature>
<dbReference type="Gene3D" id="3.40.50.360">
    <property type="match status" value="1"/>
</dbReference>
<dbReference type="PANTHER" id="PTHR19384">
    <property type="entry name" value="NITRIC OXIDE SYNTHASE-RELATED"/>
    <property type="match status" value="1"/>
</dbReference>
<keyword evidence="8" id="KW-0560">Oxidoreductase</keyword>
<dbReference type="InterPro" id="IPR001433">
    <property type="entry name" value="OxRdtase_FAD/NAD-bd"/>
</dbReference>
<evidence type="ECO:0000256" key="5">
    <source>
        <dbReference type="ARBA" id="ARBA00022643"/>
    </source>
</evidence>
<dbReference type="InterPro" id="IPR023173">
    <property type="entry name" value="NADPH_Cyt_P450_Rdtase_alpha"/>
</dbReference>
<dbReference type="Gene3D" id="1.20.990.10">
    <property type="entry name" value="NADPH-cytochrome p450 Reductase, Chain A, domain 3"/>
    <property type="match status" value="1"/>
</dbReference>
<dbReference type="Proteomes" id="UP000261284">
    <property type="component" value="Unassembled WGS sequence"/>
</dbReference>
<dbReference type="Pfam" id="PF00667">
    <property type="entry name" value="FAD_binding_1"/>
    <property type="match status" value="1"/>
</dbReference>
<dbReference type="SUPFAM" id="SSF52218">
    <property type="entry name" value="Flavoproteins"/>
    <property type="match status" value="1"/>
</dbReference>
<dbReference type="GO" id="GO:0050660">
    <property type="term" value="F:flavin adenine dinucleotide binding"/>
    <property type="evidence" value="ECO:0007669"/>
    <property type="project" value="TreeGrafter"/>
</dbReference>
<dbReference type="RefSeq" id="WP_116845180.1">
    <property type="nucleotide sequence ID" value="NZ_QTJU01000001.1"/>
</dbReference>
<comment type="catalytic activity">
    <reaction evidence="10">
        <text>hydrogen sulfide + 3 NADP(+) + 3 H2O = sulfite + 3 NADPH + 4 H(+)</text>
        <dbReference type="Rhea" id="RHEA:13801"/>
        <dbReference type="ChEBI" id="CHEBI:15377"/>
        <dbReference type="ChEBI" id="CHEBI:15378"/>
        <dbReference type="ChEBI" id="CHEBI:17359"/>
        <dbReference type="ChEBI" id="CHEBI:29919"/>
        <dbReference type="ChEBI" id="CHEBI:57783"/>
        <dbReference type="ChEBI" id="CHEBI:58349"/>
        <dbReference type="EC" id="1.8.1.2"/>
    </reaction>
</comment>
<dbReference type="PROSITE" id="PS51384">
    <property type="entry name" value="FAD_FR"/>
    <property type="match status" value="1"/>
</dbReference>
<dbReference type="GO" id="GO:0004783">
    <property type="term" value="F:sulfite reductase (NADPH) activity"/>
    <property type="evidence" value="ECO:0007669"/>
    <property type="project" value="UniProtKB-EC"/>
</dbReference>
<evidence type="ECO:0000256" key="9">
    <source>
        <dbReference type="ARBA" id="ARBA00023192"/>
    </source>
</evidence>
<dbReference type="GO" id="GO:0010181">
    <property type="term" value="F:FMN binding"/>
    <property type="evidence" value="ECO:0007669"/>
    <property type="project" value="InterPro"/>
</dbReference>
<dbReference type="PRINTS" id="PR00371">
    <property type="entry name" value="FPNCR"/>
</dbReference>
<dbReference type="InterPro" id="IPR001709">
    <property type="entry name" value="Flavoprot_Pyr_Nucl_cyt_Rdtase"/>
</dbReference>
<feature type="domain" description="FAD-binding FR-type" evidence="12">
    <location>
        <begin position="214"/>
        <end position="415"/>
    </location>
</feature>
<dbReference type="AlphaFoldDB" id="A0A3E1NNC0"/>
<dbReference type="PRINTS" id="PR00369">
    <property type="entry name" value="FLAVODOXIN"/>
</dbReference>
<dbReference type="EC" id="1.8.1.2" evidence="3"/>
<comment type="cofactor">
    <cofactor evidence="1">
        <name>FMN</name>
        <dbReference type="ChEBI" id="CHEBI:58210"/>
    </cofactor>
</comment>
<keyword evidence="9" id="KW-0028">Amino-acid biosynthesis</keyword>
<dbReference type="PANTHER" id="PTHR19384:SF128">
    <property type="entry name" value="NADPH OXIDOREDUCTASE A"/>
    <property type="match status" value="1"/>
</dbReference>
<keyword evidence="4" id="KW-0285">Flavoprotein</keyword>
<reference evidence="13 14" key="1">
    <citation type="submission" date="2018-08" db="EMBL/GenBank/DDBJ databases">
        <title>Chitinophagaceae sp. K23C18032701, a novel bacterium isolated from forest soil.</title>
        <authorList>
            <person name="Wang C."/>
        </authorList>
    </citation>
    <scope>NUCLEOTIDE SEQUENCE [LARGE SCALE GENOMIC DNA]</scope>
    <source>
        <strain evidence="13 14">K23C18032701</strain>
    </source>
</reference>
<keyword evidence="5" id="KW-0288">FMN</keyword>
<accession>A0A3E1NNC0</accession>
<organism evidence="13 14">
    <name type="scientific">Deminuibacter soli</name>
    <dbReference type="NCBI Taxonomy" id="2291815"/>
    <lineage>
        <taxon>Bacteria</taxon>
        <taxon>Pseudomonadati</taxon>
        <taxon>Bacteroidota</taxon>
        <taxon>Chitinophagia</taxon>
        <taxon>Chitinophagales</taxon>
        <taxon>Chitinophagaceae</taxon>
        <taxon>Deminuibacter</taxon>
    </lineage>
</organism>
<dbReference type="GO" id="GO:0005829">
    <property type="term" value="C:cytosol"/>
    <property type="evidence" value="ECO:0007669"/>
    <property type="project" value="TreeGrafter"/>
</dbReference>
<dbReference type="Pfam" id="PF00258">
    <property type="entry name" value="Flavodoxin_1"/>
    <property type="match status" value="1"/>
</dbReference>
<protein>
    <recommendedName>
        <fullName evidence="3">assimilatory sulfite reductase (NADPH)</fullName>
        <ecNumber evidence="3">1.8.1.2</ecNumber>
    </recommendedName>
</protein>
<evidence type="ECO:0000256" key="1">
    <source>
        <dbReference type="ARBA" id="ARBA00001917"/>
    </source>
</evidence>
<dbReference type="Pfam" id="PF00175">
    <property type="entry name" value="NAD_binding_1"/>
    <property type="match status" value="1"/>
</dbReference>
<dbReference type="InterPro" id="IPR017927">
    <property type="entry name" value="FAD-bd_FR_type"/>
</dbReference>